<feature type="domain" description="Aminotransferase class V" evidence="2">
    <location>
        <begin position="131"/>
        <end position="351"/>
    </location>
</feature>
<evidence type="ECO:0000256" key="1">
    <source>
        <dbReference type="ARBA" id="ARBA00022898"/>
    </source>
</evidence>
<comment type="caution">
    <text evidence="3">The sequence shown here is derived from an EMBL/GenBank/DDBJ whole genome shotgun (WGS) entry which is preliminary data.</text>
</comment>
<keyword evidence="1" id="KW-0663">Pyridoxal phosphate</keyword>
<proteinExistence type="predicted"/>
<keyword evidence="3" id="KW-0808">Transferase</keyword>
<dbReference type="EMBL" id="BAABGR010000002">
    <property type="protein sequence ID" value="GAA4509853.1"/>
    <property type="molecule type" value="Genomic_DNA"/>
</dbReference>
<reference evidence="4" key="1">
    <citation type="journal article" date="2019" name="Int. J. Syst. Evol. Microbiol.">
        <title>The Global Catalogue of Microorganisms (GCM) 10K type strain sequencing project: providing services to taxonomists for standard genome sequencing and annotation.</title>
        <authorList>
            <consortium name="The Broad Institute Genomics Platform"/>
            <consortium name="The Broad Institute Genome Sequencing Center for Infectious Disease"/>
            <person name="Wu L."/>
            <person name="Ma J."/>
        </authorList>
    </citation>
    <scope>NUCLEOTIDE SEQUENCE [LARGE SCALE GENOMIC DNA]</scope>
    <source>
        <strain evidence="4">JCM 17858</strain>
    </source>
</reference>
<dbReference type="Proteomes" id="UP001500394">
    <property type="component" value="Unassembled WGS sequence"/>
</dbReference>
<keyword evidence="3" id="KW-0032">Aminotransferase</keyword>
<dbReference type="InterPro" id="IPR000192">
    <property type="entry name" value="Aminotrans_V_dom"/>
</dbReference>
<evidence type="ECO:0000313" key="4">
    <source>
        <dbReference type="Proteomes" id="UP001500394"/>
    </source>
</evidence>
<evidence type="ECO:0000313" key="3">
    <source>
        <dbReference type="EMBL" id="GAA4509853.1"/>
    </source>
</evidence>
<accession>A0ABP8QU11</accession>
<dbReference type="InterPro" id="IPR015421">
    <property type="entry name" value="PyrdxlP-dep_Trfase_major"/>
</dbReference>
<dbReference type="Gene3D" id="3.90.1150.10">
    <property type="entry name" value="Aspartate Aminotransferase, domain 1"/>
    <property type="match status" value="1"/>
</dbReference>
<dbReference type="SUPFAM" id="SSF53383">
    <property type="entry name" value="PLP-dependent transferases"/>
    <property type="match status" value="1"/>
</dbReference>
<organism evidence="3 4">
    <name type="scientific">Sphingobacterium thermophilum</name>
    <dbReference type="NCBI Taxonomy" id="768534"/>
    <lineage>
        <taxon>Bacteria</taxon>
        <taxon>Pseudomonadati</taxon>
        <taxon>Bacteroidota</taxon>
        <taxon>Sphingobacteriia</taxon>
        <taxon>Sphingobacteriales</taxon>
        <taxon>Sphingobacteriaceae</taxon>
        <taxon>Sphingobacterium</taxon>
    </lineage>
</organism>
<dbReference type="Pfam" id="PF00266">
    <property type="entry name" value="Aminotran_5"/>
    <property type="match status" value="1"/>
</dbReference>
<keyword evidence="4" id="KW-1185">Reference proteome</keyword>
<protein>
    <submittedName>
        <fullName evidence="3">Aminotransferase class V-fold PLP-dependent enzyme</fullName>
    </submittedName>
</protein>
<gene>
    <name evidence="3" type="ORF">GCM10023173_00490</name>
</gene>
<dbReference type="InterPro" id="IPR015424">
    <property type="entry name" value="PyrdxlP-dep_Trfase"/>
</dbReference>
<dbReference type="InterPro" id="IPR015422">
    <property type="entry name" value="PyrdxlP-dep_Trfase_small"/>
</dbReference>
<dbReference type="Gene3D" id="3.40.640.10">
    <property type="entry name" value="Type I PLP-dependent aspartate aminotransferase-like (Major domain)"/>
    <property type="match status" value="1"/>
</dbReference>
<evidence type="ECO:0000259" key="2">
    <source>
        <dbReference type="Pfam" id="PF00266"/>
    </source>
</evidence>
<sequence>MDYKSYFDIPENILYVNTPSNGLMPRKHYSWRREWESAFFDVRGDLRDQQGAFIADIKAAFGDLFHCPVGNLFLLPNFSFGLHTLLNGLSKGLRYALLEDDYPSLNYPVISRGLDHVKVPVDECLEDRIAEVVRKEKVDVLLLSIVQYISGMKVELPFIRQLKADNPSLIIIGDATQYLGTEPFRFVESGFDVVGGSGYKWMMAGFGNGYMMVSDRVKALLYAQAQEGPRPTESMWAKKSILDTFFEPGHQDTLSHGTLGQSVHFLKELGLENIQQYLTELTSYAYEKFEERKWLLPAIEKRKGRSALINIQINPECYGQLLESGVKCFPRGTGIRIGLHMYNDRSDVDKLVDIIGQINK</sequence>
<dbReference type="RefSeq" id="WP_345063022.1">
    <property type="nucleotide sequence ID" value="NZ_BAABGR010000002.1"/>
</dbReference>
<name>A0ABP8QU11_9SPHI</name>
<dbReference type="GO" id="GO:0008483">
    <property type="term" value="F:transaminase activity"/>
    <property type="evidence" value="ECO:0007669"/>
    <property type="project" value="UniProtKB-KW"/>
</dbReference>